<feature type="region of interest" description="Disordered" evidence="1">
    <location>
        <begin position="931"/>
        <end position="990"/>
    </location>
</feature>
<feature type="region of interest" description="Disordered" evidence="1">
    <location>
        <begin position="1"/>
        <end position="31"/>
    </location>
</feature>
<feature type="compositionally biased region" description="Basic and acidic residues" evidence="1">
    <location>
        <begin position="523"/>
        <end position="543"/>
    </location>
</feature>
<feature type="region of interest" description="Disordered" evidence="1">
    <location>
        <begin position="1286"/>
        <end position="1305"/>
    </location>
</feature>
<accession>A0A7I8VSU3</accession>
<evidence type="ECO:0000259" key="2">
    <source>
        <dbReference type="PROSITE" id="PS00028"/>
    </source>
</evidence>
<feature type="region of interest" description="Disordered" evidence="1">
    <location>
        <begin position="794"/>
        <end position="814"/>
    </location>
</feature>
<feature type="compositionally biased region" description="Basic and acidic residues" evidence="1">
    <location>
        <begin position="213"/>
        <end position="222"/>
    </location>
</feature>
<feature type="domain" description="C2H2-type" evidence="2">
    <location>
        <begin position="1627"/>
        <end position="1647"/>
    </location>
</feature>
<name>A0A7I8VSU3_9ANNE</name>
<feature type="region of interest" description="Disordered" evidence="1">
    <location>
        <begin position="729"/>
        <end position="754"/>
    </location>
</feature>
<feature type="compositionally biased region" description="Basic and acidic residues" evidence="1">
    <location>
        <begin position="175"/>
        <end position="190"/>
    </location>
</feature>
<feature type="compositionally biased region" description="Basic and acidic residues" evidence="1">
    <location>
        <begin position="70"/>
        <end position="90"/>
    </location>
</feature>
<feature type="compositionally biased region" description="Basic and acidic residues" evidence="1">
    <location>
        <begin position="953"/>
        <end position="974"/>
    </location>
</feature>
<feature type="region of interest" description="Disordered" evidence="1">
    <location>
        <begin position="44"/>
        <end position="328"/>
    </location>
</feature>
<organism evidence="3 4">
    <name type="scientific">Dimorphilus gyrociliatus</name>
    <dbReference type="NCBI Taxonomy" id="2664684"/>
    <lineage>
        <taxon>Eukaryota</taxon>
        <taxon>Metazoa</taxon>
        <taxon>Spiralia</taxon>
        <taxon>Lophotrochozoa</taxon>
        <taxon>Annelida</taxon>
        <taxon>Polychaeta</taxon>
        <taxon>Polychaeta incertae sedis</taxon>
        <taxon>Dinophilidae</taxon>
        <taxon>Dimorphilus</taxon>
    </lineage>
</organism>
<gene>
    <name evidence="3" type="ORF">DGYR_LOCUS7588</name>
</gene>
<feature type="compositionally biased region" description="Polar residues" evidence="1">
    <location>
        <begin position="285"/>
        <end position="294"/>
    </location>
</feature>
<dbReference type="Proteomes" id="UP000549394">
    <property type="component" value="Unassembled WGS sequence"/>
</dbReference>
<proteinExistence type="predicted"/>
<comment type="caution">
    <text evidence="3">The sequence shown here is derived from an EMBL/GenBank/DDBJ whole genome shotgun (WGS) entry which is preliminary data.</text>
</comment>
<feature type="compositionally biased region" description="Basic and acidic residues" evidence="1">
    <location>
        <begin position="797"/>
        <end position="814"/>
    </location>
</feature>
<feature type="compositionally biased region" description="Basic and acidic residues" evidence="1">
    <location>
        <begin position="267"/>
        <end position="282"/>
    </location>
</feature>
<feature type="compositionally biased region" description="Low complexity" evidence="1">
    <location>
        <begin position="18"/>
        <end position="30"/>
    </location>
</feature>
<feature type="region of interest" description="Disordered" evidence="1">
    <location>
        <begin position="465"/>
        <end position="511"/>
    </location>
</feature>
<feature type="compositionally biased region" description="Basic and acidic residues" evidence="1">
    <location>
        <begin position="876"/>
        <end position="906"/>
    </location>
</feature>
<feature type="region of interest" description="Disordered" evidence="1">
    <location>
        <begin position="1228"/>
        <end position="1247"/>
    </location>
</feature>
<feature type="region of interest" description="Disordered" evidence="1">
    <location>
        <begin position="523"/>
        <end position="586"/>
    </location>
</feature>
<feature type="compositionally biased region" description="Basic and acidic residues" evidence="1">
    <location>
        <begin position="1237"/>
        <end position="1247"/>
    </location>
</feature>
<dbReference type="SMART" id="SM00355">
    <property type="entry name" value="ZnF_C2H2"/>
    <property type="match status" value="7"/>
</dbReference>
<feature type="compositionally biased region" description="Basic and acidic residues" evidence="1">
    <location>
        <begin position="469"/>
        <end position="488"/>
    </location>
</feature>
<dbReference type="InterPro" id="IPR013087">
    <property type="entry name" value="Znf_C2H2_type"/>
</dbReference>
<sequence length="1752" mass="199181">MKNNNVPINNDRLRNPLQSSVRHQSQSHVSTPVFRKEVIVIKPKPELLRSDVQHTAIEPPKQVQNTSRIPRKESQPRQKEPEQHSKETNNRVEVAVNVSQPCNLSKTSKTSRTNVQRIPNRPADFEKRPINIPLEEVSQTTSFTEPRDPRRRVQESHKSTENLRDNSKEIPTGQKESEKRPRETSKRSELMRNIQKTFAEPIDPRKFIQNTSRKTEMLRVDPKLVQSRQGAPNKTLGVSKTNLQQTSISQKEPQESADQSDKQVATPEKDTQQISTERERPENTAAASDSNLEVSGQKPQQTTTQSSTPVSAVPEGLKNLPKNLSPSKIDMKQKRLENSIEKIGRKVTSCLKEGQVAKAKKPSLADELNKEVNTITKQTLLKVKKEKSILGVLVASPSKTAEQRTEQSKELGAKVVQSSSVKCRYCSIFLKNIDELKDHFHFTHNVTHTAIDGLLAKMHNTQLSEIDTDNEKESTATSKAKDMMKSIESEEISTSDKGIASNAENYHQTESLERSILDRPAAEFETHDPNRSTLDTEKQDKGESVVLNNQRTKSSIEVKQTSANSEIKNNTTSEKSVDSDCNPRNNTTNINKLIETANNIDSEKGIVNEEQHVSSTFNSNNSLSGAELPTTYLSEKDVESAIQKRSRVKNTESEIVMEQDIEIQKQANARNTESEIVTEQGLEIQKRKRIKNTESDIVTEQYVDLETQHTNKNTESEQDIEIQKQVVSSTNECNDKPLATANDEPSETQTNEPKLISDCTTNKQQAASDTFSSISDMDHEQSTATTVDSNNLISGIEQKDKSKSAEPDTETREQIENATCTNNATREKDVASDASKVGEVAVIDKKVSSEVENQNDINDGTLDIEKQSENNSLESEMSKVSEKESVSKVDEQVSEPKETFKNKENVRNVVGDENQLKTFTLEKGAANKDTISDLMNSKTEESDDRIFSTSEENVSHNLEKNTSDSKLEQNKECNENPIDSEDNDESERKRYPKKLQKYLSAQNVHDFGMDKLLEMKLIDGNNIKCQYCGTVIALSEKEGLKNHIYNHLHETPLCNRNIERDRKLNSFCKLTEQLADHVVGMTCKTSAWRCVFDGCTYFTYRSEDLSDHLKSHHEKINKYICYLCKKSVESLSLLIDHLKVVANYICKECNFTDCDKIIVKNHIKENHKMDVEIIEKFNLLSCQKVTNEKTDKILNKVTNPEVIQEEDVREADNTPCSSPYAPLIIDEDNDETFTETSKTDDNTPEKLSELNGSKAEIDKNTNVMNTLETFSTANDPLLHDSDNFDDCDDTEENQSHCEKDDDSMNIQNLSGSNRKHSKAQILDITLNLKETIEEFKKAVPLLTNTFSFNGNSLQIMHYKERQVQSSRPCHGESSLRCLFCKKTFLFGIKQFSKHLLSEELYEIRESPYILFKCKEKCEVYNNDPMEICKHNKIFHSGGNLVKPVLMSLLSEKKQKPIVEAPVEIINSSDDAKEISPTNDSKDDDDAYCIEKHEPESQCETTVICGHCEFSIEAEDENRYFKMRQHVIQGHLPKPFYCCKKGCDFSADNYFQIETHFVSCHIYITLEEMQRKYVTEEVSNVGTDRIIQFSLRALSLKRSSVGKGSVSKRRRLSALVESRDEEDDEYRCSICFAKLTDVTKIEAHIRDHFEYNRYECLFCLKKYKNLLMETVEHASQHKSTLISCFVEINNRKVNALVKKFAKELLNCRGIIFKYPKCLLCNIGFPDGVRAAKIHLNTFHRLNPVVKIDRSCIK</sequence>
<feature type="compositionally biased region" description="Low complexity" evidence="1">
    <location>
        <begin position="295"/>
        <end position="311"/>
    </location>
</feature>
<evidence type="ECO:0000313" key="3">
    <source>
        <dbReference type="EMBL" id="CAD5119333.1"/>
    </source>
</evidence>
<feature type="compositionally biased region" description="Polar residues" evidence="1">
    <location>
        <begin position="546"/>
        <end position="574"/>
    </location>
</feature>
<dbReference type="EMBL" id="CAJFCJ010000010">
    <property type="protein sequence ID" value="CAD5119333.1"/>
    <property type="molecule type" value="Genomic_DNA"/>
</dbReference>
<evidence type="ECO:0000313" key="4">
    <source>
        <dbReference type="Proteomes" id="UP000549394"/>
    </source>
</evidence>
<dbReference type="PROSITE" id="PS00028">
    <property type="entry name" value="ZINC_FINGER_C2H2_1"/>
    <property type="match status" value="1"/>
</dbReference>
<feature type="compositionally biased region" description="Basic and acidic residues" evidence="1">
    <location>
        <begin position="145"/>
        <end position="168"/>
    </location>
</feature>
<protein>
    <recommendedName>
        <fullName evidence="2">C2H2-type domain-containing protein</fullName>
    </recommendedName>
</protein>
<feature type="region of interest" description="Disordered" evidence="1">
    <location>
        <begin position="851"/>
        <end position="906"/>
    </location>
</feature>
<reference evidence="3 4" key="1">
    <citation type="submission" date="2020-08" db="EMBL/GenBank/DDBJ databases">
        <authorList>
            <person name="Hejnol A."/>
        </authorList>
    </citation>
    <scope>NUCLEOTIDE SEQUENCE [LARGE SCALE GENOMIC DNA]</scope>
</reference>
<feature type="compositionally biased region" description="Polar residues" evidence="1">
    <location>
        <begin position="97"/>
        <end position="117"/>
    </location>
</feature>
<feature type="compositionally biased region" description="Polar residues" evidence="1">
    <location>
        <begin position="226"/>
        <end position="251"/>
    </location>
</feature>
<evidence type="ECO:0000256" key="1">
    <source>
        <dbReference type="SAM" id="MobiDB-lite"/>
    </source>
</evidence>
<keyword evidence="4" id="KW-1185">Reference proteome</keyword>